<feature type="region of interest" description="Disordered" evidence="5">
    <location>
        <begin position="306"/>
        <end position="326"/>
    </location>
</feature>
<gene>
    <name evidence="6" type="ORF">PPACK8108_LOCUS21232</name>
</gene>
<dbReference type="InterPro" id="IPR001130">
    <property type="entry name" value="TatD-like"/>
</dbReference>
<comment type="similarity">
    <text evidence="1">Belongs to the metallo-dependent hydrolases superfamily. TatD-type hydrolase family.</text>
</comment>
<evidence type="ECO:0000313" key="7">
    <source>
        <dbReference type="Proteomes" id="UP001153365"/>
    </source>
</evidence>
<evidence type="ECO:0000256" key="5">
    <source>
        <dbReference type="SAM" id="MobiDB-lite"/>
    </source>
</evidence>
<dbReference type="EMBL" id="CALTRL010005801">
    <property type="protein sequence ID" value="CAH7686565.1"/>
    <property type="molecule type" value="Genomic_DNA"/>
</dbReference>
<reference evidence="6" key="1">
    <citation type="submission" date="2022-06" db="EMBL/GenBank/DDBJ databases">
        <authorList>
            <consortium name="SYNGENTA / RWTH Aachen University"/>
        </authorList>
    </citation>
    <scope>NUCLEOTIDE SEQUENCE</scope>
</reference>
<dbReference type="Pfam" id="PF01026">
    <property type="entry name" value="TatD_DNase"/>
    <property type="match status" value="1"/>
</dbReference>
<dbReference type="Gene3D" id="3.20.20.140">
    <property type="entry name" value="Metal-dependent hydrolases"/>
    <property type="match status" value="1"/>
</dbReference>
<dbReference type="InterPro" id="IPR050891">
    <property type="entry name" value="TatD-type_Hydrolase"/>
</dbReference>
<protein>
    <submittedName>
        <fullName evidence="6">Uncharacterized protein</fullName>
    </submittedName>
</protein>
<dbReference type="InterPro" id="IPR018228">
    <property type="entry name" value="DNase_TatD-rel_CS"/>
</dbReference>
<keyword evidence="4" id="KW-0378">Hydrolase</keyword>
<proteinExistence type="inferred from homology"/>
<evidence type="ECO:0000256" key="2">
    <source>
        <dbReference type="ARBA" id="ARBA00022722"/>
    </source>
</evidence>
<name>A0AAV0BJ19_PHAPC</name>
<evidence type="ECO:0000313" key="6">
    <source>
        <dbReference type="EMBL" id="CAH7686565.1"/>
    </source>
</evidence>
<dbReference type="GO" id="GO:0046872">
    <property type="term" value="F:metal ion binding"/>
    <property type="evidence" value="ECO:0007669"/>
    <property type="project" value="UniProtKB-KW"/>
</dbReference>
<comment type="caution">
    <text evidence="6">The sequence shown here is derived from an EMBL/GenBank/DDBJ whole genome shotgun (WGS) entry which is preliminary data.</text>
</comment>
<evidence type="ECO:0000256" key="1">
    <source>
        <dbReference type="ARBA" id="ARBA00009275"/>
    </source>
</evidence>
<dbReference type="PANTHER" id="PTHR10060">
    <property type="entry name" value="TATD FAMILY DEOXYRIBONUCLEASE"/>
    <property type="match status" value="1"/>
</dbReference>
<feature type="compositionally biased region" description="Basic and acidic residues" evidence="5">
    <location>
        <begin position="308"/>
        <end position="322"/>
    </location>
</feature>
<keyword evidence="7" id="KW-1185">Reference proteome</keyword>
<dbReference type="GO" id="GO:0008296">
    <property type="term" value="F:3'-5'-DNA exonuclease activity"/>
    <property type="evidence" value="ECO:0007669"/>
    <property type="project" value="TreeGrafter"/>
</dbReference>
<dbReference type="SUPFAM" id="SSF51556">
    <property type="entry name" value="Metallo-dependent hydrolases"/>
    <property type="match status" value="1"/>
</dbReference>
<dbReference type="GO" id="GO:0005829">
    <property type="term" value="C:cytosol"/>
    <property type="evidence" value="ECO:0007669"/>
    <property type="project" value="TreeGrafter"/>
</dbReference>
<dbReference type="InterPro" id="IPR032466">
    <property type="entry name" value="Metal_Hydrolase"/>
</dbReference>
<dbReference type="PANTHER" id="PTHR10060:SF15">
    <property type="entry name" value="DEOXYRIBONUCLEASE TATDN1"/>
    <property type="match status" value="1"/>
</dbReference>
<keyword evidence="2" id="KW-0540">Nuclease</keyword>
<dbReference type="CDD" id="cd01310">
    <property type="entry name" value="TatD_DNAse"/>
    <property type="match status" value="1"/>
</dbReference>
<organism evidence="6 7">
    <name type="scientific">Phakopsora pachyrhizi</name>
    <name type="common">Asian soybean rust disease fungus</name>
    <dbReference type="NCBI Taxonomy" id="170000"/>
    <lineage>
        <taxon>Eukaryota</taxon>
        <taxon>Fungi</taxon>
        <taxon>Dikarya</taxon>
        <taxon>Basidiomycota</taxon>
        <taxon>Pucciniomycotina</taxon>
        <taxon>Pucciniomycetes</taxon>
        <taxon>Pucciniales</taxon>
        <taxon>Phakopsoraceae</taxon>
        <taxon>Phakopsora</taxon>
    </lineage>
</organism>
<dbReference type="PROSITE" id="PS01091">
    <property type="entry name" value="TATD_3"/>
    <property type="match status" value="1"/>
</dbReference>
<accession>A0AAV0BJ19</accession>
<dbReference type="Proteomes" id="UP001153365">
    <property type="component" value="Unassembled WGS sequence"/>
</dbReference>
<dbReference type="AlphaFoldDB" id="A0AAV0BJ19"/>
<keyword evidence="3" id="KW-0479">Metal-binding</keyword>
<sequence length="368" mass="42343">MIQNINNNNSFKPDKTHSIDNQSNLQRFRFIDIGSNLGDPIFRGIYYNKQVHKDDFSMVLKRAETFGVFKQILTGDSLSGSNEVIGLSKKYHGLYATVGCHPCKAYEFESGPIDRELSIRVDDYFNGLEKLIEDDRSSNSNRVVAIGECGLDYDRLSYCSKELQLRYFSPQLKLAKKYKLPLFLHSRTPEAHKDLVKILREFRLTLSVEESLPIRKRGVIHSFTGSMKEMEELVELGYSIGINGCSLKTEENLNVVRAIPLDRLMLETDCPWCEIRPSHASHRFLKDLLNQEVELSRFMIKSVKKERKQQEDEKTKDDDEKGMTMVKGRNEPCTMFQVAYVVSRVKDLSLDDIVVAAWNNTVEMFNVS</sequence>
<evidence type="ECO:0000256" key="4">
    <source>
        <dbReference type="ARBA" id="ARBA00022801"/>
    </source>
</evidence>
<evidence type="ECO:0000256" key="3">
    <source>
        <dbReference type="ARBA" id="ARBA00022723"/>
    </source>
</evidence>